<dbReference type="Pfam" id="PF04993">
    <property type="entry name" value="TfoX_N"/>
    <property type="match status" value="1"/>
</dbReference>
<proteinExistence type="predicted"/>
<reference evidence="2" key="1">
    <citation type="submission" date="2016-10" db="EMBL/GenBank/DDBJ databases">
        <title>Sequence of Gallionella enrichment culture.</title>
        <authorList>
            <person name="Poehlein A."/>
            <person name="Muehling M."/>
            <person name="Daniel R."/>
        </authorList>
    </citation>
    <scope>NUCLEOTIDE SEQUENCE</scope>
</reference>
<feature type="domain" description="TfoX N-terminal" evidence="1">
    <location>
        <begin position="27"/>
        <end position="117"/>
    </location>
</feature>
<accession>A0A1J5QQ80</accession>
<gene>
    <name evidence="2" type="ORF">GALL_326430</name>
</gene>
<protein>
    <recommendedName>
        <fullName evidence="1">TfoX N-terminal domain-containing protein</fullName>
    </recommendedName>
</protein>
<evidence type="ECO:0000259" key="1">
    <source>
        <dbReference type="Pfam" id="PF04993"/>
    </source>
</evidence>
<evidence type="ECO:0000313" key="2">
    <source>
        <dbReference type="EMBL" id="OIQ85530.1"/>
    </source>
</evidence>
<dbReference type="PANTHER" id="PTHR36121">
    <property type="entry name" value="PROTEIN SXY"/>
    <property type="match status" value="1"/>
</dbReference>
<name>A0A1J5QQ80_9ZZZZ</name>
<dbReference type="SUPFAM" id="SSF159894">
    <property type="entry name" value="YgaC/TfoX-N like"/>
    <property type="match status" value="1"/>
</dbReference>
<dbReference type="PANTHER" id="PTHR36121:SF1">
    <property type="entry name" value="PROTEIN SXY"/>
    <property type="match status" value="1"/>
</dbReference>
<dbReference type="Gene3D" id="3.30.1460.30">
    <property type="entry name" value="YgaC/TfoX-N like chaperone"/>
    <property type="match status" value="1"/>
</dbReference>
<dbReference type="InterPro" id="IPR007076">
    <property type="entry name" value="TfoX_N"/>
</dbReference>
<comment type="caution">
    <text evidence="2">The sequence shown here is derived from an EMBL/GenBank/DDBJ whole genome shotgun (WGS) entry which is preliminary data.</text>
</comment>
<dbReference type="InterPro" id="IPR047525">
    <property type="entry name" value="TfoX-like"/>
</dbReference>
<organism evidence="2">
    <name type="scientific">mine drainage metagenome</name>
    <dbReference type="NCBI Taxonomy" id="410659"/>
    <lineage>
        <taxon>unclassified sequences</taxon>
        <taxon>metagenomes</taxon>
        <taxon>ecological metagenomes</taxon>
    </lineage>
</organism>
<dbReference type="AlphaFoldDB" id="A0A1J5QQ80"/>
<sequence length="125" mass="13733">MALPGTTPEGPTMRRNDTFAQFVAEHMAFVDGLRLRAMFGGHGIDQDTRMFAIVTDGRLYLKADAATRSAFEARGLAPFTYVARGKTVALQYFEAPPEVFEDPEAMRSWVELACAAACRAGQTRP</sequence>
<dbReference type="EMBL" id="MLJW01000538">
    <property type="protein sequence ID" value="OIQ85530.1"/>
    <property type="molecule type" value="Genomic_DNA"/>
</dbReference>